<dbReference type="Gene3D" id="3.40.50.150">
    <property type="entry name" value="Vaccinia Virus protein VP39"/>
    <property type="match status" value="1"/>
</dbReference>
<dbReference type="InterPro" id="IPR013216">
    <property type="entry name" value="Methyltransf_11"/>
</dbReference>
<reference evidence="2" key="1">
    <citation type="journal article" date="2015" name="Nature">
        <title>Complex archaea that bridge the gap between prokaryotes and eukaryotes.</title>
        <authorList>
            <person name="Spang A."/>
            <person name="Saw J.H."/>
            <person name="Jorgensen S.L."/>
            <person name="Zaremba-Niedzwiedzka K."/>
            <person name="Martijn J."/>
            <person name="Lind A.E."/>
            <person name="van Eijk R."/>
            <person name="Schleper C."/>
            <person name="Guy L."/>
            <person name="Ettema T.J."/>
        </authorList>
    </citation>
    <scope>NUCLEOTIDE SEQUENCE</scope>
</reference>
<accession>A0A0F9TLP2</accession>
<dbReference type="SUPFAM" id="SSF53335">
    <property type="entry name" value="S-adenosyl-L-methionine-dependent methyltransferases"/>
    <property type="match status" value="1"/>
</dbReference>
<gene>
    <name evidence="2" type="ORF">LCGC14_0313370</name>
</gene>
<comment type="caution">
    <text evidence="2">The sequence shown here is derived from an EMBL/GenBank/DDBJ whole genome shotgun (WGS) entry which is preliminary data.</text>
</comment>
<evidence type="ECO:0000259" key="1">
    <source>
        <dbReference type="Pfam" id="PF08241"/>
    </source>
</evidence>
<organism evidence="2">
    <name type="scientific">marine sediment metagenome</name>
    <dbReference type="NCBI Taxonomy" id="412755"/>
    <lineage>
        <taxon>unclassified sequences</taxon>
        <taxon>metagenomes</taxon>
        <taxon>ecological metagenomes</taxon>
    </lineage>
</organism>
<evidence type="ECO:0000313" key="2">
    <source>
        <dbReference type="EMBL" id="KKN82070.1"/>
    </source>
</evidence>
<dbReference type="AlphaFoldDB" id="A0A0F9TLP2"/>
<proteinExistence type="predicted"/>
<name>A0A0F9TLP2_9ZZZZ</name>
<dbReference type="CDD" id="cd02440">
    <property type="entry name" value="AdoMet_MTases"/>
    <property type="match status" value="1"/>
</dbReference>
<dbReference type="GO" id="GO:0008757">
    <property type="term" value="F:S-adenosylmethionine-dependent methyltransferase activity"/>
    <property type="evidence" value="ECO:0007669"/>
    <property type="project" value="InterPro"/>
</dbReference>
<sequence>MNQGDAFRNGEGDAWFHRNKAALDRAEADDMPLRLLAEGIPPLDHRSTVFEIGCANGWRLRKLYQRYGCHGYGIDVSKAAIQDGYQWPVSLLSIAPASDALHFAPHNIDLTIVYFVFHWIDRVEMMASLESIDSCVPNRGFLLIGDFLPEIPTEVPYHHQEGLFTFKADYISPFLAAGYRIRKEIIFNHDTNEVGDLAEIPDHQRAHCTLLQKVYQWET</sequence>
<dbReference type="EMBL" id="LAZR01000206">
    <property type="protein sequence ID" value="KKN82070.1"/>
    <property type="molecule type" value="Genomic_DNA"/>
</dbReference>
<feature type="domain" description="Methyltransferase type 11" evidence="1">
    <location>
        <begin position="51"/>
        <end position="140"/>
    </location>
</feature>
<dbReference type="Pfam" id="PF08241">
    <property type="entry name" value="Methyltransf_11"/>
    <property type="match status" value="1"/>
</dbReference>
<protein>
    <recommendedName>
        <fullName evidence="1">Methyltransferase type 11 domain-containing protein</fullName>
    </recommendedName>
</protein>
<dbReference type="InterPro" id="IPR029063">
    <property type="entry name" value="SAM-dependent_MTases_sf"/>
</dbReference>